<dbReference type="AlphaFoldDB" id="G3H6S3"/>
<organism evidence="2 3">
    <name type="scientific">Cricetulus griseus</name>
    <name type="common">Chinese hamster</name>
    <name type="synonym">Cricetulus barabensis griseus</name>
    <dbReference type="NCBI Taxonomy" id="10029"/>
    <lineage>
        <taxon>Eukaryota</taxon>
        <taxon>Metazoa</taxon>
        <taxon>Chordata</taxon>
        <taxon>Craniata</taxon>
        <taxon>Vertebrata</taxon>
        <taxon>Euteleostomi</taxon>
        <taxon>Mammalia</taxon>
        <taxon>Eutheria</taxon>
        <taxon>Euarchontoglires</taxon>
        <taxon>Glires</taxon>
        <taxon>Rodentia</taxon>
        <taxon>Myomorpha</taxon>
        <taxon>Muroidea</taxon>
        <taxon>Cricetidae</taxon>
        <taxon>Cricetinae</taxon>
        <taxon>Cricetulus</taxon>
    </lineage>
</organism>
<proteinExistence type="predicted"/>
<name>G3H6S3_CRIGR</name>
<dbReference type="InParanoid" id="G3H6S3"/>
<sequence length="87" mass="9504">MWIAPGKGVPSLYSLSWAPTCRSTLVSDTQVTGPTTHAHLDPNRFRARAHPGHLTRPSSENCLSSGLARHPIPNFRSLKSGSRDKTQ</sequence>
<gene>
    <name evidence="2" type="ORF">I79_006042</name>
</gene>
<evidence type="ECO:0000256" key="1">
    <source>
        <dbReference type="SAM" id="MobiDB-lite"/>
    </source>
</evidence>
<dbReference type="Proteomes" id="UP000001075">
    <property type="component" value="Unassembled WGS sequence"/>
</dbReference>
<accession>G3H6S3</accession>
<protein>
    <submittedName>
        <fullName evidence="2">Uncharacterized protein</fullName>
    </submittedName>
</protein>
<evidence type="ECO:0000313" key="3">
    <source>
        <dbReference type="Proteomes" id="UP000001075"/>
    </source>
</evidence>
<reference evidence="3" key="1">
    <citation type="journal article" date="2011" name="Nat. Biotechnol.">
        <title>The genomic sequence of the Chinese hamster ovary (CHO)-K1 cell line.</title>
        <authorList>
            <person name="Xu X."/>
            <person name="Nagarajan H."/>
            <person name="Lewis N.E."/>
            <person name="Pan S."/>
            <person name="Cai Z."/>
            <person name="Liu X."/>
            <person name="Chen W."/>
            <person name="Xie M."/>
            <person name="Wang W."/>
            <person name="Hammond S."/>
            <person name="Andersen M.R."/>
            <person name="Neff N."/>
            <person name="Passarelli B."/>
            <person name="Koh W."/>
            <person name="Fan H.C."/>
            <person name="Wang J."/>
            <person name="Gui Y."/>
            <person name="Lee K.H."/>
            <person name="Betenbaugh M.J."/>
            <person name="Quake S.R."/>
            <person name="Famili I."/>
            <person name="Palsson B.O."/>
            <person name="Wang J."/>
        </authorList>
    </citation>
    <scope>NUCLEOTIDE SEQUENCE [LARGE SCALE GENOMIC DNA]</scope>
    <source>
        <strain evidence="3">CHO K1 cell line</strain>
    </source>
</reference>
<dbReference type="EMBL" id="JH000180">
    <property type="protein sequence ID" value="EGV93771.1"/>
    <property type="molecule type" value="Genomic_DNA"/>
</dbReference>
<feature type="region of interest" description="Disordered" evidence="1">
    <location>
        <begin position="30"/>
        <end position="68"/>
    </location>
</feature>
<evidence type="ECO:0000313" key="2">
    <source>
        <dbReference type="EMBL" id="EGV93771.1"/>
    </source>
</evidence>